<feature type="transmembrane region" description="Helical" evidence="1">
    <location>
        <begin position="27"/>
        <end position="45"/>
    </location>
</feature>
<dbReference type="RefSeq" id="WP_118170834.1">
    <property type="nucleotide sequence ID" value="NZ_QSJM01000028.1"/>
</dbReference>
<keyword evidence="1" id="KW-0812">Transmembrane</keyword>
<keyword evidence="1" id="KW-1133">Transmembrane helix</keyword>
<gene>
    <name evidence="2" type="ORF">DW783_10650</name>
</gene>
<sequence length="217" mass="24348">MQIDFTIEKYICSVIKDNSNFYVMSKFKFLCALFMVVAMNVNVNAQSYLTNSYKGYVDAGYSIGIGDYEFGRVEINTSHGYQFNPYFFLGAGVGLHFMPSYETSGMDIPLDVRDSKVDIPVFANIRSHFSKGKFAPFADLKGGTYITNGGGLYVIASVGIRYALNDKQGLSLSLGYTNEKLEFEVFDGFIGYDSMDYTRDKKQYNTEAVAIKLGFDF</sequence>
<comment type="caution">
    <text evidence="2">The sequence shown here is derived from an EMBL/GenBank/DDBJ whole genome shotgun (WGS) entry which is preliminary data.</text>
</comment>
<organism evidence="2 3">
    <name type="scientific">Phocaeicola vulgatus</name>
    <name type="common">Bacteroides vulgatus</name>
    <dbReference type="NCBI Taxonomy" id="821"/>
    <lineage>
        <taxon>Bacteria</taxon>
        <taxon>Pseudomonadati</taxon>
        <taxon>Bacteroidota</taxon>
        <taxon>Bacteroidia</taxon>
        <taxon>Bacteroidales</taxon>
        <taxon>Bacteroidaceae</taxon>
        <taxon>Phocaeicola</taxon>
    </lineage>
</organism>
<evidence type="ECO:0000313" key="3">
    <source>
        <dbReference type="Proteomes" id="UP000283429"/>
    </source>
</evidence>
<protein>
    <recommendedName>
        <fullName evidence="4">Outer membrane protein beta-barrel domain-containing protein</fullName>
    </recommendedName>
</protein>
<dbReference type="Proteomes" id="UP000283429">
    <property type="component" value="Unassembled WGS sequence"/>
</dbReference>
<name>A0A414H8Q5_PHOVU</name>
<reference evidence="2 3" key="1">
    <citation type="submission" date="2018-08" db="EMBL/GenBank/DDBJ databases">
        <title>A genome reference for cultivated species of the human gut microbiota.</title>
        <authorList>
            <person name="Zou Y."/>
            <person name="Xue W."/>
            <person name="Luo G."/>
        </authorList>
    </citation>
    <scope>NUCLEOTIDE SEQUENCE [LARGE SCALE GENOMIC DNA]</scope>
    <source>
        <strain evidence="2 3">AM30-40</strain>
    </source>
</reference>
<evidence type="ECO:0008006" key="4">
    <source>
        <dbReference type="Google" id="ProtNLM"/>
    </source>
</evidence>
<dbReference type="AlphaFoldDB" id="A0A414H8Q5"/>
<evidence type="ECO:0000256" key="1">
    <source>
        <dbReference type="SAM" id="Phobius"/>
    </source>
</evidence>
<proteinExistence type="predicted"/>
<evidence type="ECO:0000313" key="2">
    <source>
        <dbReference type="EMBL" id="RHD79854.1"/>
    </source>
</evidence>
<dbReference type="EMBL" id="QSJM01000028">
    <property type="protein sequence ID" value="RHD79854.1"/>
    <property type="molecule type" value="Genomic_DNA"/>
</dbReference>
<keyword evidence="1" id="KW-0472">Membrane</keyword>
<accession>A0A414H8Q5</accession>